<comment type="caution">
    <text evidence="2">The sequence shown here is derived from an EMBL/GenBank/DDBJ whole genome shotgun (WGS) entry which is preliminary data.</text>
</comment>
<gene>
    <name evidence="2" type="ORF">BWI75_14820</name>
</gene>
<name>A0A6N8FXS4_9CHRO</name>
<feature type="domain" description="NADP-dependent oxidoreductase" evidence="1">
    <location>
        <begin position="33"/>
        <end position="81"/>
    </location>
</feature>
<organism evidence="2 3">
    <name type="scientific">Gloeocapsopsis dulcis AAB1 = 1H9</name>
    <dbReference type="NCBI Taxonomy" id="1433147"/>
    <lineage>
        <taxon>Bacteria</taxon>
        <taxon>Bacillati</taxon>
        <taxon>Cyanobacteriota</taxon>
        <taxon>Cyanophyceae</taxon>
        <taxon>Oscillatoriophycideae</taxon>
        <taxon>Chroococcales</taxon>
        <taxon>Chroococcaceae</taxon>
        <taxon>Gloeocapsopsis</taxon>
        <taxon>Gloeocapsopsis dulcis</taxon>
    </lineage>
</organism>
<dbReference type="InterPro" id="IPR036812">
    <property type="entry name" value="NAD(P)_OxRdtase_dom_sf"/>
</dbReference>
<accession>A0A6N8FXS4</accession>
<keyword evidence="3" id="KW-1185">Reference proteome</keyword>
<dbReference type="Gene3D" id="3.20.20.100">
    <property type="entry name" value="NADP-dependent oxidoreductase domain"/>
    <property type="match status" value="1"/>
</dbReference>
<evidence type="ECO:0000259" key="1">
    <source>
        <dbReference type="Pfam" id="PF00248"/>
    </source>
</evidence>
<evidence type="ECO:0000313" key="3">
    <source>
        <dbReference type="Proteomes" id="UP000441797"/>
    </source>
</evidence>
<proteinExistence type="predicted"/>
<reference evidence="2 3" key="1">
    <citation type="journal article" date="2019" name="Front. Microbiol.">
        <title>Genomic Features for Desiccation Tolerance and Sugar Biosynthesis in the Extremophile Gloeocapsopsis sp. UTEX B3054.</title>
        <authorList>
            <person name="Urrejola C."/>
            <person name="Alcorta J."/>
            <person name="Salas L."/>
            <person name="Vasquez M."/>
            <person name="Polz M.F."/>
            <person name="Vicuna R."/>
            <person name="Diez B."/>
        </authorList>
    </citation>
    <scope>NUCLEOTIDE SEQUENCE [LARGE SCALE GENOMIC DNA]</scope>
    <source>
        <strain evidence="2 3">1H9</strain>
    </source>
</reference>
<dbReference type="Pfam" id="PF00248">
    <property type="entry name" value="Aldo_ket_red"/>
    <property type="match status" value="1"/>
</dbReference>
<dbReference type="EMBL" id="NAPY01000023">
    <property type="protein sequence ID" value="MUL37564.1"/>
    <property type="molecule type" value="Genomic_DNA"/>
</dbReference>
<evidence type="ECO:0000313" key="2">
    <source>
        <dbReference type="EMBL" id="MUL37564.1"/>
    </source>
</evidence>
<dbReference type="InterPro" id="IPR023210">
    <property type="entry name" value="NADP_OxRdtase_dom"/>
</dbReference>
<sequence>MSSALATHSVSTIRAVLQSVLIGTSKGNILGQVKPNQIALAWLLHRAPNIVLIPGTTTIAHLEENVAATSIKFTTDELELLNI</sequence>
<dbReference type="AlphaFoldDB" id="A0A6N8FXS4"/>
<protein>
    <recommendedName>
        <fullName evidence="1">NADP-dependent oxidoreductase domain-containing protein</fullName>
    </recommendedName>
</protein>
<dbReference type="Proteomes" id="UP000441797">
    <property type="component" value="Unassembled WGS sequence"/>
</dbReference>
<dbReference type="SUPFAM" id="SSF51430">
    <property type="entry name" value="NAD(P)-linked oxidoreductase"/>
    <property type="match status" value="1"/>
</dbReference>